<feature type="transmembrane region" description="Helical" evidence="1">
    <location>
        <begin position="37"/>
        <end position="56"/>
    </location>
</feature>
<evidence type="ECO:0000256" key="1">
    <source>
        <dbReference type="SAM" id="Phobius"/>
    </source>
</evidence>
<reference evidence="2 3" key="1">
    <citation type="submission" date="2020-07" db="EMBL/GenBank/DDBJ databases">
        <title>Thermoactinomyces phylogeny.</title>
        <authorList>
            <person name="Dunlap C."/>
        </authorList>
    </citation>
    <scope>NUCLEOTIDE SEQUENCE [LARGE SCALE GENOMIC DNA]</scope>
    <source>
        <strain evidence="2 3">AMNI-1</strain>
    </source>
</reference>
<dbReference type="Proteomes" id="UP000538292">
    <property type="component" value="Unassembled WGS sequence"/>
</dbReference>
<dbReference type="RefSeq" id="WP_181739102.1">
    <property type="nucleotide sequence ID" value="NZ_JACEOL010000023.1"/>
</dbReference>
<evidence type="ECO:0000313" key="3">
    <source>
        <dbReference type="Proteomes" id="UP000538292"/>
    </source>
</evidence>
<dbReference type="Pfam" id="PF07441">
    <property type="entry name" value="BofA"/>
    <property type="match status" value="1"/>
</dbReference>
<proteinExistence type="predicted"/>
<dbReference type="NCBIfam" id="TIGR02862">
    <property type="entry name" value="spore_BofA"/>
    <property type="match status" value="1"/>
</dbReference>
<organism evidence="2 3">
    <name type="scientific">Thermoactinomyces mirandus</name>
    <dbReference type="NCBI Taxonomy" id="2756294"/>
    <lineage>
        <taxon>Bacteria</taxon>
        <taxon>Bacillati</taxon>
        <taxon>Bacillota</taxon>
        <taxon>Bacilli</taxon>
        <taxon>Bacillales</taxon>
        <taxon>Thermoactinomycetaceae</taxon>
        <taxon>Thermoactinomyces</taxon>
    </lineage>
</organism>
<dbReference type="InterPro" id="IPR010001">
    <property type="entry name" value="BofA"/>
</dbReference>
<protein>
    <submittedName>
        <fullName evidence="2">Pro-sigmaK processing inhibitor BofA family protein</fullName>
    </submittedName>
</protein>
<name>A0A7W1XRN3_9BACL</name>
<keyword evidence="1" id="KW-1133">Transmembrane helix</keyword>
<keyword evidence="3" id="KW-1185">Reference proteome</keyword>
<comment type="caution">
    <text evidence="2">The sequence shown here is derived from an EMBL/GenBank/DDBJ whole genome shotgun (WGS) entry which is preliminary data.</text>
</comment>
<keyword evidence="1" id="KW-0812">Transmembrane</keyword>
<dbReference type="AlphaFoldDB" id="A0A7W1XRN3"/>
<feature type="transmembrane region" description="Helical" evidence="1">
    <location>
        <begin position="6"/>
        <end position="25"/>
    </location>
</feature>
<gene>
    <name evidence="2" type="ORF">H2C83_06695</name>
</gene>
<feature type="transmembrane region" description="Helical" evidence="1">
    <location>
        <begin position="62"/>
        <end position="88"/>
    </location>
</feature>
<sequence length="91" mass="10111">MLDYKWWIGIGLLGTLFFMGINRSVRKPLLWIGKGMLYTAVGALILFVVNMLGQYVHVQIPINLITAFVTGVLGFPGLIYLLAVKIIFIGV</sequence>
<dbReference type="EMBL" id="JACEOL010000023">
    <property type="protein sequence ID" value="MBA4602009.1"/>
    <property type="molecule type" value="Genomic_DNA"/>
</dbReference>
<keyword evidence="1" id="KW-0472">Membrane</keyword>
<accession>A0A7W1XRN3</accession>
<evidence type="ECO:0000313" key="2">
    <source>
        <dbReference type="EMBL" id="MBA4602009.1"/>
    </source>
</evidence>